<gene>
    <name evidence="1" type="ordered locus">RHOM_01215</name>
</gene>
<reference evidence="1 2" key="1">
    <citation type="journal article" date="2015" name="Genome Announc.">
        <title>Complete genome sequence of the human gut symbiont Roseburia hominis.</title>
        <authorList>
            <person name="Travis A.J."/>
            <person name="Kelly D."/>
            <person name="Flint H.J."/>
            <person name="Aminov R.I."/>
        </authorList>
    </citation>
    <scope>NUCLEOTIDE SEQUENCE [LARGE SCALE GENOMIC DNA]</scope>
    <source>
        <strain evidence="2">DSM 16839 / JCM 17582 / NCIMB 14029 / A2-183</strain>
    </source>
</reference>
<dbReference type="HOGENOM" id="CLU_3358216_0_0_9"/>
<dbReference type="AlphaFoldDB" id="G2SZC8"/>
<dbReference type="Proteomes" id="UP000008178">
    <property type="component" value="Chromosome"/>
</dbReference>
<dbReference type="EMBL" id="CP003040">
    <property type="protein sequence ID" value="AEN95367.1"/>
    <property type="molecule type" value="Genomic_DNA"/>
</dbReference>
<protein>
    <submittedName>
        <fullName evidence="1">Uncharacterized protein</fullName>
    </submittedName>
</protein>
<organism evidence="1 2">
    <name type="scientific">Roseburia hominis (strain DSM 16839 / JCM 17582 / NCIMB 14029 / A2-183)</name>
    <dbReference type="NCBI Taxonomy" id="585394"/>
    <lineage>
        <taxon>Bacteria</taxon>
        <taxon>Bacillati</taxon>
        <taxon>Bacillota</taxon>
        <taxon>Clostridia</taxon>
        <taxon>Lachnospirales</taxon>
        <taxon>Lachnospiraceae</taxon>
        <taxon>Roseburia</taxon>
    </lineage>
</organism>
<dbReference type="STRING" id="585394.RHOM_01215"/>
<proteinExistence type="predicted"/>
<name>G2SZC8_ROSHA</name>
<evidence type="ECO:0000313" key="2">
    <source>
        <dbReference type="Proteomes" id="UP000008178"/>
    </source>
</evidence>
<dbReference type="KEGG" id="rho:RHOM_01215"/>
<keyword evidence="2" id="KW-1185">Reference proteome</keyword>
<accession>G2SZC8</accession>
<evidence type="ECO:0000313" key="1">
    <source>
        <dbReference type="EMBL" id="AEN95367.1"/>
    </source>
</evidence>
<sequence length="36" mass="4274">MISLYKIRSKSKLKDLLHTLQKLLSSAIIREEFEKI</sequence>